<dbReference type="GO" id="GO:0009103">
    <property type="term" value="P:lipopolysaccharide biosynthetic process"/>
    <property type="evidence" value="ECO:0007669"/>
    <property type="project" value="TreeGrafter"/>
</dbReference>
<dbReference type="GO" id="GO:0044038">
    <property type="term" value="P:cell wall macromolecule biosynthetic process"/>
    <property type="evidence" value="ECO:0007669"/>
    <property type="project" value="TreeGrafter"/>
</dbReference>
<comment type="subcellular location">
    <subcellularLocation>
        <location evidence="1">Cell membrane</location>
        <topology evidence="1">Multi-pass membrane protein</topology>
    </subcellularLocation>
</comment>
<dbReference type="PANTHER" id="PTHR22926">
    <property type="entry name" value="PHOSPHO-N-ACETYLMURAMOYL-PENTAPEPTIDE-TRANSFERASE"/>
    <property type="match status" value="1"/>
</dbReference>
<dbReference type="GO" id="GO:0071555">
    <property type="term" value="P:cell wall organization"/>
    <property type="evidence" value="ECO:0007669"/>
    <property type="project" value="TreeGrafter"/>
</dbReference>
<feature type="transmembrane region" description="Helical" evidence="7">
    <location>
        <begin position="189"/>
        <end position="207"/>
    </location>
</feature>
<evidence type="ECO:0000256" key="4">
    <source>
        <dbReference type="ARBA" id="ARBA00022692"/>
    </source>
</evidence>
<dbReference type="EMBL" id="UINC01008757">
    <property type="protein sequence ID" value="SVA39375.1"/>
    <property type="molecule type" value="Genomic_DNA"/>
</dbReference>
<evidence type="ECO:0000256" key="3">
    <source>
        <dbReference type="ARBA" id="ARBA00022679"/>
    </source>
</evidence>
<proteinExistence type="predicted"/>
<dbReference type="Pfam" id="PF00953">
    <property type="entry name" value="Glycos_transf_4"/>
    <property type="match status" value="1"/>
</dbReference>
<dbReference type="CDD" id="cd06854">
    <property type="entry name" value="GT_WbpL_WbcO_like"/>
    <property type="match status" value="1"/>
</dbReference>
<gene>
    <name evidence="8" type="ORF">METZ01_LOCUS92229</name>
</gene>
<keyword evidence="6 7" id="KW-0472">Membrane</keyword>
<feature type="transmembrane region" description="Helical" evidence="7">
    <location>
        <begin position="166"/>
        <end position="183"/>
    </location>
</feature>
<name>A0A381VG92_9ZZZZ</name>
<dbReference type="GO" id="GO:0016780">
    <property type="term" value="F:phosphotransferase activity, for other substituted phosphate groups"/>
    <property type="evidence" value="ECO:0007669"/>
    <property type="project" value="InterPro"/>
</dbReference>
<dbReference type="GO" id="GO:0005886">
    <property type="term" value="C:plasma membrane"/>
    <property type="evidence" value="ECO:0007669"/>
    <property type="project" value="UniProtKB-SubCell"/>
</dbReference>
<evidence type="ECO:0000256" key="5">
    <source>
        <dbReference type="ARBA" id="ARBA00022989"/>
    </source>
</evidence>
<feature type="transmembrane region" description="Helical" evidence="7">
    <location>
        <begin position="140"/>
        <end position="159"/>
    </location>
</feature>
<dbReference type="AlphaFoldDB" id="A0A381VG92"/>
<evidence type="ECO:0000256" key="6">
    <source>
        <dbReference type="ARBA" id="ARBA00023136"/>
    </source>
</evidence>
<keyword evidence="4 7" id="KW-0812">Transmembrane</keyword>
<evidence type="ECO:0000256" key="2">
    <source>
        <dbReference type="ARBA" id="ARBA00022475"/>
    </source>
</evidence>
<reference evidence="8" key="1">
    <citation type="submission" date="2018-05" db="EMBL/GenBank/DDBJ databases">
        <authorList>
            <person name="Lanie J.A."/>
            <person name="Ng W.-L."/>
            <person name="Kazmierczak K.M."/>
            <person name="Andrzejewski T.M."/>
            <person name="Davidsen T.M."/>
            <person name="Wayne K.J."/>
            <person name="Tettelin H."/>
            <person name="Glass J.I."/>
            <person name="Rusch D."/>
            <person name="Podicherti R."/>
            <person name="Tsui H.-C.T."/>
            <person name="Winkler M.E."/>
        </authorList>
    </citation>
    <scope>NUCLEOTIDE SEQUENCE</scope>
</reference>
<evidence type="ECO:0000256" key="1">
    <source>
        <dbReference type="ARBA" id="ARBA00004651"/>
    </source>
</evidence>
<keyword evidence="5 7" id="KW-1133">Transmembrane helix</keyword>
<evidence type="ECO:0000256" key="7">
    <source>
        <dbReference type="SAM" id="Phobius"/>
    </source>
</evidence>
<dbReference type="InterPro" id="IPR000715">
    <property type="entry name" value="Glycosyl_transferase_4"/>
</dbReference>
<feature type="transmembrane region" description="Helical" evidence="7">
    <location>
        <begin position="46"/>
        <end position="69"/>
    </location>
</feature>
<protein>
    <submittedName>
        <fullName evidence="8">Uncharacterized protein</fullName>
    </submittedName>
</protein>
<feature type="transmembrane region" description="Helical" evidence="7">
    <location>
        <begin position="6"/>
        <end position="25"/>
    </location>
</feature>
<feature type="transmembrane region" description="Helical" evidence="7">
    <location>
        <begin position="287"/>
        <end position="312"/>
    </location>
</feature>
<feature type="transmembrane region" description="Helical" evidence="7">
    <location>
        <begin position="219"/>
        <end position="239"/>
    </location>
</feature>
<evidence type="ECO:0000313" key="8">
    <source>
        <dbReference type="EMBL" id="SVA39375.1"/>
    </source>
</evidence>
<feature type="transmembrane region" description="Helical" evidence="7">
    <location>
        <begin position="318"/>
        <end position="336"/>
    </location>
</feature>
<organism evidence="8">
    <name type="scientific">marine metagenome</name>
    <dbReference type="NCBI Taxonomy" id="408172"/>
    <lineage>
        <taxon>unclassified sequences</taxon>
        <taxon>metagenomes</taxon>
        <taxon>ecological metagenomes</taxon>
    </lineage>
</organism>
<feature type="transmembrane region" description="Helical" evidence="7">
    <location>
        <begin position="75"/>
        <end position="93"/>
    </location>
</feature>
<keyword evidence="3" id="KW-0808">Transferase</keyword>
<sequence length="350" mass="38653">MTLVPALLLLLLGSVACYSWLSFLLRQNSSILVPDTPNSRSLHSQVVPKGGGLVIIISTVSLIGIYQAIYQSIAVMHVLIALLVGCIAVLGWFDDRHNLRIRTRIITQIVIACAMVYLLVLLVRFQGINIVGYRFEPPDWLLFVALVVWVVWMTNLFNFMDGIDGLVGTQSTIAAIVLAYWFYQTGAPGLAALNLALAGALVGFSVLNWRPARVFLGDVGSLSLGIYFAVMGVIGWTEYHLAVDAFVLLYGVMLCDSSVTLAVRILRGERWWEAHSSHYYQRLVSVGYNHAQVTSFAVVITLCLSIYGTFVIHKVGPGWLWITLGLVTLAICGLTVRAKERTYVTKDENQ</sequence>
<feature type="transmembrane region" description="Helical" evidence="7">
    <location>
        <begin position="245"/>
        <end position="266"/>
    </location>
</feature>
<dbReference type="PANTHER" id="PTHR22926:SF3">
    <property type="entry name" value="UNDECAPRENYL-PHOSPHATE ALPHA-N-ACETYLGLUCOSAMINYL 1-PHOSPHATE TRANSFERASE"/>
    <property type="match status" value="1"/>
</dbReference>
<accession>A0A381VG92</accession>
<keyword evidence="2" id="KW-1003">Cell membrane</keyword>
<feature type="transmembrane region" description="Helical" evidence="7">
    <location>
        <begin position="105"/>
        <end position="128"/>
    </location>
</feature>